<protein>
    <submittedName>
        <fullName evidence="1">Uncharacterized protein</fullName>
    </submittedName>
</protein>
<evidence type="ECO:0000313" key="1">
    <source>
        <dbReference type="EMBL" id="KAF7503860.1"/>
    </source>
</evidence>
<reference evidence="1" key="1">
    <citation type="submission" date="2020-02" db="EMBL/GenBank/DDBJ databases">
        <authorList>
            <person name="Palmer J.M."/>
        </authorList>
    </citation>
    <scope>NUCLEOTIDE SEQUENCE</scope>
    <source>
        <strain evidence="1">EPUS1.4</strain>
        <tissue evidence="1">Thallus</tissue>
    </source>
</reference>
<name>A0A8H7E007_9EURO</name>
<comment type="caution">
    <text evidence="1">The sequence shown here is derived from an EMBL/GenBank/DDBJ whole genome shotgun (WGS) entry which is preliminary data.</text>
</comment>
<dbReference type="EMBL" id="JAACFV010000158">
    <property type="protein sequence ID" value="KAF7503860.1"/>
    <property type="molecule type" value="Genomic_DNA"/>
</dbReference>
<sequence>MPYNGPPPSYGASIINLMILARDTPEELNDDLSGIPCLLLTNSQHYPSGLRAYIEYRVAELARNQG</sequence>
<proteinExistence type="predicted"/>
<keyword evidence="2" id="KW-1185">Reference proteome</keyword>
<accession>A0A8H7E007</accession>
<gene>
    <name evidence="1" type="ORF">GJ744_003057</name>
</gene>
<organism evidence="1 2">
    <name type="scientific">Endocarpon pusillum</name>
    <dbReference type="NCBI Taxonomy" id="364733"/>
    <lineage>
        <taxon>Eukaryota</taxon>
        <taxon>Fungi</taxon>
        <taxon>Dikarya</taxon>
        <taxon>Ascomycota</taxon>
        <taxon>Pezizomycotina</taxon>
        <taxon>Eurotiomycetes</taxon>
        <taxon>Chaetothyriomycetidae</taxon>
        <taxon>Verrucariales</taxon>
        <taxon>Verrucariaceae</taxon>
        <taxon>Endocarpon</taxon>
    </lineage>
</organism>
<dbReference type="Proteomes" id="UP000606974">
    <property type="component" value="Unassembled WGS sequence"/>
</dbReference>
<dbReference type="AlphaFoldDB" id="A0A8H7E007"/>
<evidence type="ECO:0000313" key="2">
    <source>
        <dbReference type="Proteomes" id="UP000606974"/>
    </source>
</evidence>